<evidence type="ECO:0000259" key="2">
    <source>
        <dbReference type="Pfam" id="PF02470"/>
    </source>
</evidence>
<keyword evidence="4" id="KW-1185">Reference proteome</keyword>
<feature type="domain" description="Mce/MlaD" evidence="2">
    <location>
        <begin position="47"/>
        <end position="124"/>
    </location>
</feature>
<protein>
    <submittedName>
        <fullName evidence="3">Phospholipid/cholesterol/gamma-HCH transport system substrate-binding protein</fullName>
    </submittedName>
</protein>
<reference evidence="3 4" key="1">
    <citation type="submission" date="2017-11" db="EMBL/GenBank/DDBJ databases">
        <title>Animal gut microbial communities from fecal samples from Wisconsin, USA.</title>
        <authorList>
            <person name="Neumann A."/>
        </authorList>
    </citation>
    <scope>NUCLEOTIDE SEQUENCE [LARGE SCALE GENOMIC DNA]</scope>
    <source>
        <strain evidence="3 4">UWS3</strain>
    </source>
</reference>
<dbReference type="EMBL" id="PGEX01000001">
    <property type="protein sequence ID" value="PJJ40603.1"/>
    <property type="molecule type" value="Genomic_DNA"/>
</dbReference>
<evidence type="ECO:0000313" key="4">
    <source>
        <dbReference type="Proteomes" id="UP000231134"/>
    </source>
</evidence>
<keyword evidence="1" id="KW-0472">Membrane</keyword>
<dbReference type="Pfam" id="PF02470">
    <property type="entry name" value="MlaD"/>
    <property type="match status" value="1"/>
</dbReference>
<keyword evidence="1" id="KW-0812">Transmembrane</keyword>
<accession>A0A2M9A4P2</accession>
<evidence type="ECO:0000313" key="3">
    <source>
        <dbReference type="EMBL" id="PJJ40603.1"/>
    </source>
</evidence>
<dbReference type="PANTHER" id="PTHR33371">
    <property type="entry name" value="INTERMEMBRANE PHOSPHOLIPID TRANSPORT SYSTEM BINDING PROTEIN MLAD-RELATED"/>
    <property type="match status" value="1"/>
</dbReference>
<feature type="transmembrane region" description="Helical" evidence="1">
    <location>
        <begin position="13"/>
        <end position="35"/>
    </location>
</feature>
<dbReference type="AlphaFoldDB" id="A0A2M9A4P2"/>
<keyword evidence="1" id="KW-1133">Transmembrane helix</keyword>
<name>A0A2M9A4P2_9BACT</name>
<comment type="caution">
    <text evidence="3">The sequence shown here is derived from an EMBL/GenBank/DDBJ whole genome shotgun (WGS) entry which is preliminary data.</text>
</comment>
<evidence type="ECO:0000256" key="1">
    <source>
        <dbReference type="SAM" id="Phobius"/>
    </source>
</evidence>
<proteinExistence type="predicted"/>
<gene>
    <name evidence="3" type="ORF">BGX16_0534</name>
</gene>
<dbReference type="PANTHER" id="PTHR33371:SF4">
    <property type="entry name" value="INTERMEMBRANE PHOSPHOLIPID TRANSPORT SYSTEM BINDING PROTEIN MLAD"/>
    <property type="match status" value="1"/>
</dbReference>
<sequence>MLKPVRKINWMDLSGLLVGVFITFSVMVFLFVLYARMMTAGVIGIEEYKLYSNFEKAHGLHPGTDVQISGVSIGHVSDMKIETSGMVRMEFTIRKEFQPWITDRATIFAIRDQNVISERVVNVDVRKGEGRMLEDGETITAGKSQDIETVIETLNEVLEHVTVLINQADTLVALTMDTNTTIGALLGSRTIYEKLNRQLDRLDYFSYEGIQLLDILSGTLPRILYRTDSLTTKLSAMSVEMEDTPQKLDNVFLSLDGVFGRLNGTMDSLGRVVGSMNGIVARGEETLQNADDLMEGISNMWIIRRSMPNRDSVPFVAEDTW</sequence>
<dbReference type="InterPro" id="IPR003399">
    <property type="entry name" value="Mce/MlaD"/>
</dbReference>
<dbReference type="InterPro" id="IPR052336">
    <property type="entry name" value="MlaD_Phospholipid_Transporter"/>
</dbReference>
<organism evidence="3 4">
    <name type="scientific">Hallerella succinigenes</name>
    <dbReference type="NCBI Taxonomy" id="1896222"/>
    <lineage>
        <taxon>Bacteria</taxon>
        <taxon>Pseudomonadati</taxon>
        <taxon>Fibrobacterota</taxon>
        <taxon>Fibrobacteria</taxon>
        <taxon>Fibrobacterales</taxon>
        <taxon>Fibrobacteraceae</taxon>
        <taxon>Hallerella</taxon>
    </lineage>
</organism>
<dbReference type="Proteomes" id="UP000231134">
    <property type="component" value="Unassembled WGS sequence"/>
</dbReference>